<gene>
    <name evidence="9" type="primary">alkJ</name>
    <name evidence="9" type="ORF">PhaeoP88_03771</name>
</gene>
<dbReference type="InterPro" id="IPR007867">
    <property type="entry name" value="GMC_OxRtase_C"/>
</dbReference>
<dbReference type="PANTHER" id="PTHR11552">
    <property type="entry name" value="GLUCOSE-METHANOL-CHOLINE GMC OXIDOREDUCTASE"/>
    <property type="match status" value="1"/>
</dbReference>
<sequence length="552" mass="59329">MLCNDLTTGDMRAVGQVTGFDYIVIGAGSAGCVLADRLSRSGRHKVLILEAGGRGRSPWIALPLGYGKTFFDPAVNWKYESVREEALAGRAGYWPRGKGVGGSGAINALVYARGLPQDFDDWEAAGATGWGWTSVRQSYEAMETQVAPDGQRCGSGPLHVQDVSDQIHPANRHFFSAAAELGLPRTDDINDPVGEGATAYRINTSGGRRMHSARAFLTPALKRKNVTLMTDALVERITFEGRRAVSVQVRRRGKSMSIAAGREIVLSAGAVASPGLLQKSGIGPAELLRRHGIAIVDDQPQVGGNLQDHLGINYYFRATEPTLNNVLSPLTGKIRAALHYALWRRGPLALSVNQCGGYFRSAQSLTRPDQQLYFNPVTYTTTPEGTREVIRPDPFAGFILGFQPSRPTSRGRIDICSADVSAAPLIRPNSLATEEDRSQVIAGGRLCQRLATTPALDGLIEAAMGTDLRQMADADILSDFRERCGTVFHPVGTCRMGTDASTSVVCPKLKLHGFDGVRVVDASVFPNITSGNTNAPTMMLAHRAADLILEGT</sequence>
<accession>A0A2I7KET4</accession>
<dbReference type="InterPro" id="IPR036188">
    <property type="entry name" value="FAD/NAD-bd_sf"/>
</dbReference>
<evidence type="ECO:0000259" key="8">
    <source>
        <dbReference type="PROSITE" id="PS00624"/>
    </source>
</evidence>
<dbReference type="Gene3D" id="3.50.50.60">
    <property type="entry name" value="FAD/NAD(P)-binding domain"/>
    <property type="match status" value="1"/>
</dbReference>
<reference evidence="9 10" key="2">
    <citation type="journal article" date="2017" name="Genome Biol. Evol.">
        <title>Trajectories and Drivers of Genome Evolution in Surface-Associated Marine Phaeobacter.</title>
        <authorList>
            <person name="Freese H.M."/>
            <person name="Sikorski J."/>
            <person name="Bunk B."/>
            <person name="Scheuner C."/>
            <person name="Meier-Kolthoff J.P."/>
            <person name="Sproer C."/>
            <person name="Gram L."/>
            <person name="Overmann J."/>
        </authorList>
    </citation>
    <scope>NUCLEOTIDE SEQUENCE [LARGE SCALE GENOMIC DNA]</scope>
    <source>
        <strain evidence="9 10">P88</strain>
        <plasmid evidence="10">pp88_a</plasmid>
    </source>
</reference>
<feature type="binding site" evidence="5">
    <location>
        <begin position="107"/>
        <end position="110"/>
    </location>
    <ligand>
        <name>FAD</name>
        <dbReference type="ChEBI" id="CHEBI:57692"/>
    </ligand>
</feature>
<evidence type="ECO:0000313" key="10">
    <source>
        <dbReference type="Proteomes" id="UP000236447"/>
    </source>
</evidence>
<evidence type="ECO:0000256" key="5">
    <source>
        <dbReference type="PIRSR" id="PIRSR000137-2"/>
    </source>
</evidence>
<geneLocation type="plasmid" evidence="10">
    <name>pp88_a</name>
</geneLocation>
<dbReference type="RefSeq" id="WP_102884397.1">
    <property type="nucleotide sequence ID" value="NZ_CP010726.1"/>
</dbReference>
<evidence type="ECO:0000259" key="7">
    <source>
        <dbReference type="PROSITE" id="PS00623"/>
    </source>
</evidence>
<dbReference type="Proteomes" id="UP000236447">
    <property type="component" value="Plasmid pP88_a"/>
</dbReference>
<comment type="cofactor">
    <cofactor evidence="1 5">
        <name>FAD</name>
        <dbReference type="ChEBI" id="CHEBI:57692"/>
    </cofactor>
</comment>
<dbReference type="Gene3D" id="3.30.560.10">
    <property type="entry name" value="Glucose Oxidase, domain 3"/>
    <property type="match status" value="1"/>
</dbReference>
<dbReference type="Pfam" id="PF05199">
    <property type="entry name" value="GMC_oxred_C"/>
    <property type="match status" value="1"/>
</dbReference>
<keyword evidence="9" id="KW-0560">Oxidoreductase</keyword>
<evidence type="ECO:0000313" key="9">
    <source>
        <dbReference type="EMBL" id="AUR01084.1"/>
    </source>
</evidence>
<feature type="domain" description="Glucose-methanol-choline oxidoreductase N-terminal" evidence="8">
    <location>
        <begin position="269"/>
        <end position="283"/>
    </location>
</feature>
<dbReference type="EC" id="1.1.99.-" evidence="9"/>
<dbReference type="Pfam" id="PF00732">
    <property type="entry name" value="GMC_oxred_N"/>
    <property type="match status" value="1"/>
</dbReference>
<dbReference type="PROSITE" id="PS00623">
    <property type="entry name" value="GMC_OXRED_1"/>
    <property type="match status" value="1"/>
</dbReference>
<dbReference type="GO" id="GO:0016614">
    <property type="term" value="F:oxidoreductase activity, acting on CH-OH group of donors"/>
    <property type="evidence" value="ECO:0007669"/>
    <property type="project" value="InterPro"/>
</dbReference>
<dbReference type="InterPro" id="IPR012132">
    <property type="entry name" value="GMC_OxRdtase"/>
</dbReference>
<feature type="domain" description="Glucose-methanol-choline oxidoreductase N-terminal" evidence="7">
    <location>
        <begin position="97"/>
        <end position="120"/>
    </location>
</feature>
<dbReference type="PROSITE" id="PS00624">
    <property type="entry name" value="GMC_OXRED_2"/>
    <property type="match status" value="1"/>
</dbReference>
<dbReference type="InterPro" id="IPR000172">
    <property type="entry name" value="GMC_OxRdtase_N"/>
</dbReference>
<comment type="similarity">
    <text evidence="2 6">Belongs to the GMC oxidoreductase family.</text>
</comment>
<dbReference type="SUPFAM" id="SSF54373">
    <property type="entry name" value="FAD-linked reductases, C-terminal domain"/>
    <property type="match status" value="1"/>
</dbReference>
<feature type="binding site" evidence="5">
    <location>
        <position position="234"/>
    </location>
    <ligand>
        <name>FAD</name>
        <dbReference type="ChEBI" id="CHEBI:57692"/>
    </ligand>
</feature>
<keyword evidence="3 6" id="KW-0285">Flavoprotein</keyword>
<organism evidence="9 10">
    <name type="scientific">Phaeobacter inhibens</name>
    <dbReference type="NCBI Taxonomy" id="221822"/>
    <lineage>
        <taxon>Bacteria</taxon>
        <taxon>Pseudomonadati</taxon>
        <taxon>Pseudomonadota</taxon>
        <taxon>Alphaproteobacteria</taxon>
        <taxon>Rhodobacterales</taxon>
        <taxon>Roseobacteraceae</taxon>
        <taxon>Phaeobacter</taxon>
    </lineage>
</organism>
<dbReference type="SUPFAM" id="SSF51905">
    <property type="entry name" value="FAD/NAD(P)-binding domain"/>
    <property type="match status" value="1"/>
</dbReference>
<protein>
    <submittedName>
        <fullName evidence="9">Alcohol dehydrogenase AlkJ</fullName>
        <ecNumber evidence="9">1.1.99.-</ecNumber>
    </submittedName>
</protein>
<dbReference type="GO" id="GO:0050660">
    <property type="term" value="F:flavin adenine dinucleotide binding"/>
    <property type="evidence" value="ECO:0007669"/>
    <property type="project" value="InterPro"/>
</dbReference>
<keyword evidence="9" id="KW-0614">Plasmid</keyword>
<dbReference type="PANTHER" id="PTHR11552:SF147">
    <property type="entry name" value="CHOLINE DEHYDROGENASE, MITOCHONDRIAL"/>
    <property type="match status" value="1"/>
</dbReference>
<dbReference type="EMBL" id="CP010726">
    <property type="protein sequence ID" value="AUR01084.1"/>
    <property type="molecule type" value="Genomic_DNA"/>
</dbReference>
<evidence type="ECO:0000256" key="3">
    <source>
        <dbReference type="ARBA" id="ARBA00022630"/>
    </source>
</evidence>
<reference evidence="9 10" key="1">
    <citation type="journal article" date="2017" name="Front. Microbiol.">
        <title>Phaeobacter piscinae sp. nov., a species of the Roseobacter group and potential aquaculture probiont.</title>
        <authorList>
            <person name="Sonnenschein E.C."/>
            <person name="Phippen C.B.W."/>
            <person name="Nielsen K.F."/>
            <person name="Mateiu R.V."/>
            <person name="Melchiorsen J."/>
            <person name="Gram L."/>
            <person name="Overmann J."/>
            <person name="Freese H.M."/>
        </authorList>
    </citation>
    <scope>NUCLEOTIDE SEQUENCE [LARGE SCALE GENOMIC DNA]</scope>
    <source>
        <strain evidence="9 10">P88</strain>
        <plasmid evidence="10">pp88_a</plasmid>
    </source>
</reference>
<evidence type="ECO:0000256" key="4">
    <source>
        <dbReference type="ARBA" id="ARBA00022827"/>
    </source>
</evidence>
<evidence type="ECO:0000256" key="2">
    <source>
        <dbReference type="ARBA" id="ARBA00010790"/>
    </source>
</evidence>
<dbReference type="PIRSF" id="PIRSF000137">
    <property type="entry name" value="Alcohol_oxidase"/>
    <property type="match status" value="1"/>
</dbReference>
<evidence type="ECO:0000256" key="6">
    <source>
        <dbReference type="RuleBase" id="RU003968"/>
    </source>
</evidence>
<proteinExistence type="inferred from homology"/>
<evidence type="ECO:0000256" key="1">
    <source>
        <dbReference type="ARBA" id="ARBA00001974"/>
    </source>
</evidence>
<keyword evidence="4 5" id="KW-0274">FAD</keyword>
<name>A0A2I7KET4_9RHOB</name>
<dbReference type="AlphaFoldDB" id="A0A2I7KET4"/>